<accession>A0A1B1N1S2</accession>
<protein>
    <recommendedName>
        <fullName evidence="2">GGDEF domain-containing protein</fullName>
    </recommendedName>
</protein>
<dbReference type="Gene3D" id="3.30.70.270">
    <property type="match status" value="1"/>
</dbReference>
<dbReference type="InterPro" id="IPR043128">
    <property type="entry name" value="Rev_trsase/Diguanyl_cyclase"/>
</dbReference>
<feature type="domain" description="GGDEF" evidence="2">
    <location>
        <begin position="232"/>
        <end position="352"/>
    </location>
</feature>
<dbReference type="InterPro" id="IPR000160">
    <property type="entry name" value="GGDEF_dom"/>
</dbReference>
<feature type="transmembrane region" description="Helical" evidence="1">
    <location>
        <begin position="172"/>
        <end position="192"/>
    </location>
</feature>
<dbReference type="KEGG" id="pyg:AWM70_12665"/>
<dbReference type="EMBL" id="CP014167">
    <property type="protein sequence ID" value="ANS75356.1"/>
    <property type="molecule type" value="Genomic_DNA"/>
</dbReference>
<evidence type="ECO:0000256" key="1">
    <source>
        <dbReference type="SAM" id="Phobius"/>
    </source>
</evidence>
<sequence>MDRFQAWQDGFLIAICLVLLSMGATMYFKWRTQTYLNFSGASLLGLFASLGMALSAGRSEQFFLFFSSLFLCGFVLQQISVFRLYYPKRNEKLYPHLAAGLASMLTAACSLFLPGAMTALLLFFIILALGLYSFLKLFTEGSLKALNSIAVALYGIHMLSLIVWAVTKAQAVVLFGNLFFIGSVFLVFMLLFNRIAYILQAAAYTSTRDDATGLLTKKHFMQTANKYMDKSQAHAVLYIEVAESTDKPELLQNEKFLRNLGEIVRKYTSEIGITSRFTSTGFVVLVTKEGTEPGDLAERIRLRLELEAQGGVYTGYMAIWGKSNLEDVIEEARKAAERNRITGMDKVFRLEQSRVLTDRGVGN</sequence>
<evidence type="ECO:0000259" key="2">
    <source>
        <dbReference type="PROSITE" id="PS50887"/>
    </source>
</evidence>
<organism evidence="3 4">
    <name type="scientific">Paenibacillus yonginensis</name>
    <dbReference type="NCBI Taxonomy" id="1462996"/>
    <lineage>
        <taxon>Bacteria</taxon>
        <taxon>Bacillati</taxon>
        <taxon>Bacillota</taxon>
        <taxon>Bacilli</taxon>
        <taxon>Bacillales</taxon>
        <taxon>Paenibacillaceae</taxon>
        <taxon>Paenibacillus</taxon>
    </lineage>
</organism>
<dbReference type="AlphaFoldDB" id="A0A1B1N1S2"/>
<keyword evidence="4" id="KW-1185">Reference proteome</keyword>
<keyword evidence="1" id="KW-0472">Membrane</keyword>
<dbReference type="Proteomes" id="UP000092573">
    <property type="component" value="Chromosome"/>
</dbReference>
<evidence type="ECO:0000313" key="4">
    <source>
        <dbReference type="Proteomes" id="UP000092573"/>
    </source>
</evidence>
<proteinExistence type="predicted"/>
<evidence type="ECO:0000313" key="3">
    <source>
        <dbReference type="EMBL" id="ANS75356.1"/>
    </source>
</evidence>
<feature type="transmembrane region" description="Helical" evidence="1">
    <location>
        <begin position="93"/>
        <end position="113"/>
    </location>
</feature>
<dbReference type="SMART" id="SM00267">
    <property type="entry name" value="GGDEF"/>
    <property type="match status" value="1"/>
</dbReference>
<dbReference type="STRING" id="1462996.AWM70_12665"/>
<feature type="transmembrane region" description="Helical" evidence="1">
    <location>
        <begin position="145"/>
        <end position="166"/>
    </location>
</feature>
<gene>
    <name evidence="3" type="ORF">AWM70_12665</name>
</gene>
<reference evidence="3 4" key="1">
    <citation type="submission" date="2016-01" db="EMBL/GenBank/DDBJ databases">
        <title>Complete Genome Sequence of Paenibacillus yonginensis DCY84, a novel Plant Growth-Promoting Bacteria with Elicitation of Induced Systemic Resistance.</title>
        <authorList>
            <person name="Kim Y.J."/>
            <person name="Yang D.C."/>
            <person name="Sukweenadhi J."/>
        </authorList>
    </citation>
    <scope>NUCLEOTIDE SEQUENCE [LARGE SCALE GENOMIC DNA]</scope>
    <source>
        <strain evidence="3 4">DCY84</strain>
    </source>
</reference>
<feature type="transmembrane region" description="Helical" evidence="1">
    <location>
        <begin position="6"/>
        <end position="28"/>
    </location>
</feature>
<feature type="transmembrane region" description="Helical" evidence="1">
    <location>
        <begin position="35"/>
        <end position="56"/>
    </location>
</feature>
<dbReference type="OrthoDB" id="2604892at2"/>
<feature type="transmembrane region" description="Helical" evidence="1">
    <location>
        <begin position="119"/>
        <end position="138"/>
    </location>
</feature>
<feature type="transmembrane region" description="Helical" evidence="1">
    <location>
        <begin position="62"/>
        <end position="86"/>
    </location>
</feature>
<dbReference type="RefSeq" id="WP_068696930.1">
    <property type="nucleotide sequence ID" value="NZ_CP014167.1"/>
</dbReference>
<keyword evidence="1" id="KW-1133">Transmembrane helix</keyword>
<dbReference type="PROSITE" id="PS50887">
    <property type="entry name" value="GGDEF"/>
    <property type="match status" value="1"/>
</dbReference>
<name>A0A1B1N1S2_9BACL</name>
<keyword evidence="1" id="KW-0812">Transmembrane</keyword>